<dbReference type="EMBL" id="GBEZ01026359">
    <property type="protein sequence ID" value="JAC60845.1"/>
    <property type="molecule type" value="Transcribed_RNA"/>
</dbReference>
<protein>
    <submittedName>
        <fullName evidence="2">Uncharacterized protein</fullName>
    </submittedName>
</protein>
<feature type="compositionally biased region" description="Basic and acidic residues" evidence="1">
    <location>
        <begin position="22"/>
        <end position="37"/>
    </location>
</feature>
<evidence type="ECO:0000256" key="1">
    <source>
        <dbReference type="SAM" id="MobiDB-lite"/>
    </source>
</evidence>
<proteinExistence type="predicted"/>
<feature type="non-terminal residue" evidence="2">
    <location>
        <position position="101"/>
    </location>
</feature>
<accession>A0A061QQW6</accession>
<feature type="non-terminal residue" evidence="2">
    <location>
        <position position="1"/>
    </location>
</feature>
<evidence type="ECO:0000313" key="2">
    <source>
        <dbReference type="EMBL" id="JAC60845.1"/>
    </source>
</evidence>
<name>A0A061QQW6_9CHLO</name>
<feature type="region of interest" description="Disordered" evidence="1">
    <location>
        <begin position="1"/>
        <end position="37"/>
    </location>
</feature>
<gene>
    <name evidence="2" type="ORF">TSPGSL018_27856</name>
</gene>
<sequence>ALSAWQPRSHLPSAHQRKKKERNGERKTPIPRECGRDPRLKSRALICLPLAESPTHLRLPKAAADREGRVKETSLDGIGSGRLGLLFLSRRGGSGEGGASR</sequence>
<dbReference type="AlphaFoldDB" id="A0A061QQW6"/>
<organism evidence="2">
    <name type="scientific">Tetraselmis sp. GSL018</name>
    <dbReference type="NCBI Taxonomy" id="582737"/>
    <lineage>
        <taxon>Eukaryota</taxon>
        <taxon>Viridiplantae</taxon>
        <taxon>Chlorophyta</taxon>
        <taxon>core chlorophytes</taxon>
        <taxon>Chlorodendrophyceae</taxon>
        <taxon>Chlorodendrales</taxon>
        <taxon>Chlorodendraceae</taxon>
        <taxon>Tetraselmis</taxon>
    </lineage>
</organism>
<reference evidence="2" key="1">
    <citation type="submission" date="2014-05" db="EMBL/GenBank/DDBJ databases">
        <title>The transcriptome of the halophilic microalga Tetraselmis sp. GSL018 isolated from the Great Salt Lake, Utah.</title>
        <authorList>
            <person name="Jinkerson R.E."/>
            <person name="D'Adamo S."/>
            <person name="Posewitz M.C."/>
        </authorList>
    </citation>
    <scope>NUCLEOTIDE SEQUENCE</scope>
    <source>
        <strain evidence="2">GSL018</strain>
    </source>
</reference>